<accession>A0ABR3TBP1</accession>
<evidence type="ECO:0000313" key="3">
    <source>
        <dbReference type="Proteomes" id="UP001521116"/>
    </source>
</evidence>
<comment type="caution">
    <text evidence="2">The sequence shown here is derived from an EMBL/GenBank/DDBJ whole genome shotgun (WGS) entry which is preliminary data.</text>
</comment>
<protein>
    <submittedName>
        <fullName evidence="2">Uncharacterized protein</fullName>
    </submittedName>
</protein>
<evidence type="ECO:0000313" key="2">
    <source>
        <dbReference type="EMBL" id="KAL1636849.1"/>
    </source>
</evidence>
<name>A0ABR3TBP1_9PEZI</name>
<dbReference type="Proteomes" id="UP001521116">
    <property type="component" value="Unassembled WGS sequence"/>
</dbReference>
<keyword evidence="3" id="KW-1185">Reference proteome</keyword>
<feature type="compositionally biased region" description="Polar residues" evidence="1">
    <location>
        <begin position="1"/>
        <end position="10"/>
    </location>
</feature>
<feature type="compositionally biased region" description="Basic and acidic residues" evidence="1">
    <location>
        <begin position="39"/>
        <end position="49"/>
    </location>
</feature>
<sequence length="166" mass="18758">MVAGQQGAQHASTIEISSTSSCSEDADDQSPRATPIPSHNHDAPGEKLADAQAQTEDDELDPGQPLADFDWTELEARYHGAMKERNAEEQELFNEFERLMNFFQMWANTTTFHETDRTFTRMQRTNWRRREATVSIIATLRNVVVDILADLKVVDAFESALRLLGS</sequence>
<proteinExistence type="predicted"/>
<feature type="compositionally biased region" description="Low complexity" evidence="1">
    <location>
        <begin position="11"/>
        <end position="23"/>
    </location>
</feature>
<organism evidence="2 3">
    <name type="scientific">Neofusicoccum ribis</name>
    <dbReference type="NCBI Taxonomy" id="45134"/>
    <lineage>
        <taxon>Eukaryota</taxon>
        <taxon>Fungi</taxon>
        <taxon>Dikarya</taxon>
        <taxon>Ascomycota</taxon>
        <taxon>Pezizomycotina</taxon>
        <taxon>Dothideomycetes</taxon>
        <taxon>Dothideomycetes incertae sedis</taxon>
        <taxon>Botryosphaeriales</taxon>
        <taxon>Botryosphaeriaceae</taxon>
        <taxon>Neofusicoccum</taxon>
    </lineage>
</organism>
<reference evidence="2 3" key="1">
    <citation type="submission" date="2024-02" db="EMBL/GenBank/DDBJ databases">
        <title>De novo assembly and annotation of 12 fungi associated with fruit tree decline syndrome in Ontario, Canada.</title>
        <authorList>
            <person name="Sulman M."/>
            <person name="Ellouze W."/>
            <person name="Ilyukhin E."/>
        </authorList>
    </citation>
    <scope>NUCLEOTIDE SEQUENCE [LARGE SCALE GENOMIC DNA]</scope>
    <source>
        <strain evidence="2 3">M1-105</strain>
    </source>
</reference>
<dbReference type="EMBL" id="JAJVDC020000005">
    <property type="protein sequence ID" value="KAL1636849.1"/>
    <property type="molecule type" value="Genomic_DNA"/>
</dbReference>
<evidence type="ECO:0000256" key="1">
    <source>
        <dbReference type="SAM" id="MobiDB-lite"/>
    </source>
</evidence>
<gene>
    <name evidence="2" type="ORF">SLS56_000943</name>
</gene>
<feature type="region of interest" description="Disordered" evidence="1">
    <location>
        <begin position="1"/>
        <end position="66"/>
    </location>
</feature>